<dbReference type="EMBL" id="MN740323">
    <property type="protein sequence ID" value="QHU00102.1"/>
    <property type="molecule type" value="Genomic_DNA"/>
</dbReference>
<accession>A0A6C0J388</accession>
<organism evidence="1">
    <name type="scientific">viral metagenome</name>
    <dbReference type="NCBI Taxonomy" id="1070528"/>
    <lineage>
        <taxon>unclassified sequences</taxon>
        <taxon>metagenomes</taxon>
        <taxon>organismal metagenomes</taxon>
    </lineage>
</organism>
<proteinExistence type="predicted"/>
<sequence>MSMVRYEKDDNYWEIVHIRDIDEIIERTGKIGKLGKFNISLYFEETQELEIIKRKIAEKVNDDWKLAKLSISEKELLNIRVDLYDDFGNLKYTKN</sequence>
<dbReference type="AlphaFoldDB" id="A0A6C0J388"/>
<evidence type="ECO:0000313" key="1">
    <source>
        <dbReference type="EMBL" id="QHU00102.1"/>
    </source>
</evidence>
<reference evidence="1" key="1">
    <citation type="journal article" date="2020" name="Nature">
        <title>Giant virus diversity and host interactions through global metagenomics.</title>
        <authorList>
            <person name="Schulz F."/>
            <person name="Roux S."/>
            <person name="Paez-Espino D."/>
            <person name="Jungbluth S."/>
            <person name="Walsh D.A."/>
            <person name="Denef V.J."/>
            <person name="McMahon K.D."/>
            <person name="Konstantinidis K.T."/>
            <person name="Eloe-Fadrosh E.A."/>
            <person name="Kyrpides N.C."/>
            <person name="Woyke T."/>
        </authorList>
    </citation>
    <scope>NUCLEOTIDE SEQUENCE</scope>
    <source>
        <strain evidence="1">GVMAG-M-3300025860-12</strain>
    </source>
</reference>
<protein>
    <submittedName>
        <fullName evidence="1">Uncharacterized protein</fullName>
    </submittedName>
</protein>
<name>A0A6C0J388_9ZZZZ</name>